<sequence>MHRKFLLLVSYAVVLSAAATILWNSHVAPDAQSASILRRMNSMNKVQQEILDYIDRLYCNAFDVMPSGGFCVDDSKAFSGGNFLWDGWLCRALEDLFGGANVADFGAGLGHYGQCFLRSYKSFVETVDEGEKAEMAGNFAREMAAANLTGRGQVVRSWKGSYGDDVVVDRPAEPRPPRGCGARFDWVLSLEVGEHIPRAFEGVFMDNLVKHACTGIVLSWAVPGQDGHHHVNTRENEYIKASMAERGLVADEEAERKLRDTASLPWFKNTLMVFKFPKKKC</sequence>
<dbReference type="OrthoDB" id="406773at2759"/>
<dbReference type="EMBL" id="QCYY01000265">
    <property type="protein sequence ID" value="ROT85492.1"/>
    <property type="molecule type" value="Genomic_DNA"/>
</dbReference>
<reference evidence="2 3" key="1">
    <citation type="submission" date="2018-04" db="EMBL/GenBank/DDBJ databases">
        <authorList>
            <person name="Zhang X."/>
            <person name="Yuan J."/>
            <person name="Li F."/>
            <person name="Xiang J."/>
        </authorList>
    </citation>
    <scope>NUCLEOTIDE SEQUENCE [LARGE SCALE GENOMIC DNA]</scope>
    <source>
        <tissue evidence="2">Muscle</tissue>
    </source>
</reference>
<reference evidence="2 3" key="2">
    <citation type="submission" date="2019-01" db="EMBL/GenBank/DDBJ databases">
        <title>The decoding of complex shrimp genome reveals the adaptation for benthos swimmer, frequently molting mechanism and breeding impact on genome.</title>
        <authorList>
            <person name="Sun Y."/>
            <person name="Gao Y."/>
            <person name="Yu Y."/>
        </authorList>
    </citation>
    <scope>NUCLEOTIDE SEQUENCE [LARGE SCALE GENOMIC DNA]</scope>
    <source>
        <tissue evidence="2">Muscle</tissue>
    </source>
</reference>
<accession>A0A423U9W3</accession>
<evidence type="ECO:0000256" key="1">
    <source>
        <dbReference type="SAM" id="SignalP"/>
    </source>
</evidence>
<dbReference type="AlphaFoldDB" id="A0A423U9W3"/>
<gene>
    <name evidence="2" type="ORF">C7M84_013179</name>
</gene>
<dbReference type="Proteomes" id="UP000283509">
    <property type="component" value="Unassembled WGS sequence"/>
</dbReference>
<dbReference type="SUPFAM" id="SSF53335">
    <property type="entry name" value="S-adenosyl-L-methionine-dependent methyltransferases"/>
    <property type="match status" value="1"/>
</dbReference>
<evidence type="ECO:0000313" key="3">
    <source>
        <dbReference type="Proteomes" id="UP000283509"/>
    </source>
</evidence>
<feature type="chain" id="PRO_5019437535" description="Methyltransferase type 11 domain-containing protein" evidence="1">
    <location>
        <begin position="19"/>
        <end position="281"/>
    </location>
</feature>
<keyword evidence="1" id="KW-0732">Signal</keyword>
<evidence type="ECO:0000313" key="2">
    <source>
        <dbReference type="EMBL" id="ROT85492.1"/>
    </source>
</evidence>
<name>A0A423U9W3_PENVA</name>
<keyword evidence="3" id="KW-1185">Reference proteome</keyword>
<protein>
    <recommendedName>
        <fullName evidence="4">Methyltransferase type 11 domain-containing protein</fullName>
    </recommendedName>
</protein>
<evidence type="ECO:0008006" key="4">
    <source>
        <dbReference type="Google" id="ProtNLM"/>
    </source>
</evidence>
<proteinExistence type="predicted"/>
<feature type="signal peptide" evidence="1">
    <location>
        <begin position="1"/>
        <end position="18"/>
    </location>
</feature>
<comment type="caution">
    <text evidence="2">The sequence shown here is derived from an EMBL/GenBank/DDBJ whole genome shotgun (WGS) entry which is preliminary data.</text>
</comment>
<dbReference type="InterPro" id="IPR029063">
    <property type="entry name" value="SAM-dependent_MTases_sf"/>
</dbReference>
<organism evidence="2 3">
    <name type="scientific">Penaeus vannamei</name>
    <name type="common">Whiteleg shrimp</name>
    <name type="synonym">Litopenaeus vannamei</name>
    <dbReference type="NCBI Taxonomy" id="6689"/>
    <lineage>
        <taxon>Eukaryota</taxon>
        <taxon>Metazoa</taxon>
        <taxon>Ecdysozoa</taxon>
        <taxon>Arthropoda</taxon>
        <taxon>Crustacea</taxon>
        <taxon>Multicrustacea</taxon>
        <taxon>Malacostraca</taxon>
        <taxon>Eumalacostraca</taxon>
        <taxon>Eucarida</taxon>
        <taxon>Decapoda</taxon>
        <taxon>Dendrobranchiata</taxon>
        <taxon>Penaeoidea</taxon>
        <taxon>Penaeidae</taxon>
        <taxon>Penaeus</taxon>
    </lineage>
</organism>